<keyword evidence="1" id="KW-0175">Coiled coil</keyword>
<protein>
    <submittedName>
        <fullName evidence="2">Uncharacterized protein</fullName>
    </submittedName>
</protein>
<sequence length="693" mass="80198">MNDIITQGIPGCEMAISREDLKALMMLTFELLAEFTANHSEFTFKSINDEKQKFLKEIRKRLDDYLPKYIQNNPNKFIQAMLQKHPVNACWKLLEDQNHFLFKRIKGKHFNSVNIVVKQLLAVVVLLMQTPKADLQSTNPTAKRQINIHFELLENAIVQKLFAHARRGHAMLKDTDSKRIVKILEQLTHIKEKIDALQFQPKIDDVSNSNTYPPFKTSSYLEDSDELVGGHISLSEEEYYLSSDEQFNNNNFSEEQANFNNDTHQSLERRSYLENSDESVGGHISLSEEEYYLSSGEQFNNNSFSEEQANFNNDTHQSLERRSYLEDSDESVGGHISFSEEEYYLSSGEQFNNNSFSEEQARFNDSMDRDEKNKQEILRVQKLLEMKLNERKNYFKELVEKRKQMNELKQNIIEVSKDKEITQIQKDSAAYSKALIKLIYNSFSRELTQANFILTHMEEIKNLDEKIEAIENKIFYLSEILLKLPTANNEKLNLLHHSWEITKTLIQTPVNDDGSIQIAINESRTLINGANNTVSVLSLNEALSHENKLSDKKKTALTTIQLINFMLSKGKKTISIQSHDATIKLVVENYLRYLENECGLVACLGKIRTNNKQANEKDANKIWGKLYSYFFSLPNITAQPWYEKVASLQEKNTSVISRLTMFHFRPQDTRDIVSMNSTQATEQKSNTAYDLVN</sequence>
<dbReference type="Proteomes" id="UP000201728">
    <property type="component" value="Chromosome"/>
</dbReference>
<dbReference type="RefSeq" id="WP_094091173.1">
    <property type="nucleotide sequence ID" value="NZ_CP016397.1"/>
</dbReference>
<dbReference type="AlphaFoldDB" id="A0A222P2Y2"/>
<accession>A0A222P2Y2</accession>
<dbReference type="KEGG" id="lcd:clem_08235"/>
<keyword evidence="3" id="KW-1185">Reference proteome</keyword>
<evidence type="ECO:0000313" key="3">
    <source>
        <dbReference type="Proteomes" id="UP000201728"/>
    </source>
</evidence>
<evidence type="ECO:0000256" key="1">
    <source>
        <dbReference type="SAM" id="Coils"/>
    </source>
</evidence>
<proteinExistence type="predicted"/>
<evidence type="ECO:0000313" key="2">
    <source>
        <dbReference type="EMBL" id="ASQ46199.1"/>
    </source>
</evidence>
<organism evidence="2 3">
    <name type="scientific">Legionella clemsonensis</name>
    <dbReference type="NCBI Taxonomy" id="1867846"/>
    <lineage>
        <taxon>Bacteria</taxon>
        <taxon>Pseudomonadati</taxon>
        <taxon>Pseudomonadota</taxon>
        <taxon>Gammaproteobacteria</taxon>
        <taxon>Legionellales</taxon>
        <taxon>Legionellaceae</taxon>
        <taxon>Legionella</taxon>
    </lineage>
</organism>
<name>A0A222P2Y2_9GAMM</name>
<dbReference type="EMBL" id="CP016397">
    <property type="protein sequence ID" value="ASQ46199.1"/>
    <property type="molecule type" value="Genomic_DNA"/>
</dbReference>
<reference evidence="3" key="1">
    <citation type="submission" date="2016-07" db="EMBL/GenBank/DDBJ databases">
        <authorList>
            <person name="Florea S."/>
            <person name="Webb J.S."/>
            <person name="Jaromczyk J."/>
            <person name="Schardl C.L."/>
        </authorList>
    </citation>
    <scope>NUCLEOTIDE SEQUENCE [LARGE SCALE GENOMIC DNA]</scope>
    <source>
        <strain evidence="3">CDC-D5610</strain>
    </source>
</reference>
<feature type="coiled-coil region" evidence="1">
    <location>
        <begin position="391"/>
        <end position="425"/>
    </location>
</feature>
<gene>
    <name evidence="2" type="ORF">clem_08235</name>
</gene>